<dbReference type="EMBL" id="JBHTCA010000039">
    <property type="protein sequence ID" value="MFC7411641.1"/>
    <property type="molecule type" value="Genomic_DNA"/>
</dbReference>
<comment type="caution">
    <text evidence="2">The sequence shown here is derived from an EMBL/GenBank/DDBJ whole genome shotgun (WGS) entry which is preliminary data.</text>
</comment>
<keyword evidence="3" id="KW-1185">Reference proteome</keyword>
<protein>
    <submittedName>
        <fullName evidence="2">Uncharacterized protein</fullName>
    </submittedName>
</protein>
<evidence type="ECO:0000256" key="1">
    <source>
        <dbReference type="SAM" id="SignalP"/>
    </source>
</evidence>
<organism evidence="2 3">
    <name type="scientific">Hydrogenophaga atypica</name>
    <dbReference type="NCBI Taxonomy" id="249409"/>
    <lineage>
        <taxon>Bacteria</taxon>
        <taxon>Pseudomonadati</taxon>
        <taxon>Pseudomonadota</taxon>
        <taxon>Betaproteobacteria</taxon>
        <taxon>Burkholderiales</taxon>
        <taxon>Comamonadaceae</taxon>
        <taxon>Hydrogenophaga</taxon>
    </lineage>
</organism>
<accession>A0ABW2QQF6</accession>
<feature type="signal peptide" evidence="1">
    <location>
        <begin position="1"/>
        <end position="21"/>
    </location>
</feature>
<dbReference type="Proteomes" id="UP001596501">
    <property type="component" value="Unassembled WGS sequence"/>
</dbReference>
<evidence type="ECO:0000313" key="3">
    <source>
        <dbReference type="Proteomes" id="UP001596501"/>
    </source>
</evidence>
<feature type="chain" id="PRO_5047265549" evidence="1">
    <location>
        <begin position="22"/>
        <end position="134"/>
    </location>
</feature>
<dbReference type="RefSeq" id="WP_382201577.1">
    <property type="nucleotide sequence ID" value="NZ_JBHTCA010000039.1"/>
</dbReference>
<gene>
    <name evidence="2" type="ORF">ACFQPB_22540</name>
</gene>
<sequence>MKLLPKLLAATSIFAATAAIAGPPVTVTFKNNNTTTDATYAIVTSNESSTYANASPKPATTVSKLGSNSYAVTSLISPDVNYANVRYKIGSKTCVFSTTFVNALQPGGYKIPQWNKTATASGGAICTATIPLPT</sequence>
<keyword evidence="1" id="KW-0732">Signal</keyword>
<proteinExistence type="predicted"/>
<reference evidence="3" key="1">
    <citation type="journal article" date="2019" name="Int. J. Syst. Evol. Microbiol.">
        <title>The Global Catalogue of Microorganisms (GCM) 10K type strain sequencing project: providing services to taxonomists for standard genome sequencing and annotation.</title>
        <authorList>
            <consortium name="The Broad Institute Genomics Platform"/>
            <consortium name="The Broad Institute Genome Sequencing Center for Infectious Disease"/>
            <person name="Wu L."/>
            <person name="Ma J."/>
        </authorList>
    </citation>
    <scope>NUCLEOTIDE SEQUENCE [LARGE SCALE GENOMIC DNA]</scope>
    <source>
        <strain evidence="3">CGMCC 1.12371</strain>
    </source>
</reference>
<name>A0ABW2QQF6_9BURK</name>
<evidence type="ECO:0000313" key="2">
    <source>
        <dbReference type="EMBL" id="MFC7411641.1"/>
    </source>
</evidence>